<evidence type="ECO:0000313" key="2">
    <source>
        <dbReference type="Proteomes" id="UP000532121"/>
    </source>
</evidence>
<comment type="caution">
    <text evidence="1">The sequence shown here is derived from an EMBL/GenBank/DDBJ whole genome shotgun (WGS) entry which is preliminary data.</text>
</comment>
<accession>A0A7X9LEA8</accession>
<proteinExistence type="predicted"/>
<organism evidence="1 2">
    <name type="scientific">Streptococcus ratti</name>
    <dbReference type="NCBI Taxonomy" id="1341"/>
    <lineage>
        <taxon>Bacteria</taxon>
        <taxon>Bacillati</taxon>
        <taxon>Bacillota</taxon>
        <taxon>Bacilli</taxon>
        <taxon>Lactobacillales</taxon>
        <taxon>Streptococcaceae</taxon>
        <taxon>Streptococcus</taxon>
    </lineage>
</organism>
<evidence type="ECO:0000313" key="1">
    <source>
        <dbReference type="EMBL" id="NMD48260.1"/>
    </source>
</evidence>
<protein>
    <submittedName>
        <fullName evidence="1">Uncharacterized protein</fullName>
    </submittedName>
</protein>
<dbReference type="EMBL" id="JABASA010000001">
    <property type="protein sequence ID" value="NMD48260.1"/>
    <property type="molecule type" value="Genomic_DNA"/>
</dbReference>
<dbReference type="Proteomes" id="UP000532121">
    <property type="component" value="Unassembled WGS sequence"/>
</dbReference>
<dbReference type="AlphaFoldDB" id="A0A7X9LEA8"/>
<name>A0A7X9LEA8_STRRT</name>
<dbReference type="RefSeq" id="WP_003088018.1">
    <property type="nucleotide sequence ID" value="NZ_CP043405.1"/>
</dbReference>
<reference evidence="1 2" key="1">
    <citation type="submission" date="2020-04" db="EMBL/GenBank/DDBJ databases">
        <title>MicrobeNet Type strains.</title>
        <authorList>
            <person name="Nicholson A.C."/>
        </authorList>
    </citation>
    <scope>NUCLEOTIDE SEQUENCE [LARGE SCALE GENOMIC DNA]</scope>
    <source>
        <strain evidence="1 2">DSM 22768</strain>
    </source>
</reference>
<gene>
    <name evidence="1" type="ORF">HHO37_00900</name>
</gene>
<sequence length="173" mass="20493">MKNFYDVYANHAELPYFAPCYQEELLKKPIPKRNMVRTAEGLLPGHIIMLWRISFGTYTNQAFHHKYFYTSYGIDAQKELDWLIQENYVRLNTAFESLKYLAVPKLKEFLQLRHVKGLSKMKRYDAEKALAQVYSNEDLESLFDLRGYQLTDKGRAVLKRHPDIVAKHPQKKF</sequence>